<dbReference type="STRING" id="1121400.SAMN02746065_101296"/>
<protein>
    <submittedName>
        <fullName evidence="7">Iron complex transport system ATP-binding protein</fullName>
    </submittedName>
</protein>
<evidence type="ECO:0000313" key="8">
    <source>
        <dbReference type="Proteomes" id="UP000192418"/>
    </source>
</evidence>
<dbReference type="Gene3D" id="3.40.50.300">
    <property type="entry name" value="P-loop containing nucleotide triphosphate hydrolases"/>
    <property type="match status" value="1"/>
</dbReference>
<dbReference type="Proteomes" id="UP000192418">
    <property type="component" value="Unassembled WGS sequence"/>
</dbReference>
<evidence type="ECO:0000259" key="6">
    <source>
        <dbReference type="PROSITE" id="PS50893"/>
    </source>
</evidence>
<dbReference type="InterPro" id="IPR027417">
    <property type="entry name" value="P-loop_NTPase"/>
</dbReference>
<dbReference type="InterPro" id="IPR003439">
    <property type="entry name" value="ABC_transporter-like_ATP-bd"/>
</dbReference>
<dbReference type="SMART" id="SM00382">
    <property type="entry name" value="AAA"/>
    <property type="match status" value="1"/>
</dbReference>
<dbReference type="GO" id="GO:0016887">
    <property type="term" value="F:ATP hydrolysis activity"/>
    <property type="evidence" value="ECO:0007669"/>
    <property type="project" value="InterPro"/>
</dbReference>
<dbReference type="FunFam" id="3.40.50.300:FF:000134">
    <property type="entry name" value="Iron-enterobactin ABC transporter ATP-binding protein"/>
    <property type="match status" value="1"/>
</dbReference>
<sequence>MNTQNTILSTRNLCVGYSGKEILKGVELQFKKGEFISLLGPNGAGKTTLLRTLSKHLKTINGKVLVNNEDISAMKQERLAQTMSVVLTEKVKPPLFTVYDFVAMGRYPHTHWSGRLEKKDDGVIMESLTMVHARELVFRDLSTLSDGERQKVLVARALAQQPDIILLDEPTMHLDLKHRMEVMSILQRLCRDKGICVVASLHDVDIAAKLSDKVALVKGGAIQAFGPPENVLQDDAVTQLYDFSNASFNRMLGTIEMKNSEKKGKVFVVGGMGSASVLYRLLAKKEYHIFTGMLHKNDIDYHVAHSLGAHCLVQPHIDKFSEEICKWAKEEMSQCDWVIDTGFGLEKVNGDNICLLKDALAMKKPVLSLRNGQSREHFTALEYDEIHFLDDECQLVDEMETITFKAT</sequence>
<dbReference type="RefSeq" id="WP_084066594.1">
    <property type="nucleotide sequence ID" value="NZ_FWXY01000001.1"/>
</dbReference>
<dbReference type="GO" id="GO:0005524">
    <property type="term" value="F:ATP binding"/>
    <property type="evidence" value="ECO:0007669"/>
    <property type="project" value="UniProtKB-KW"/>
</dbReference>
<accession>A0A1W1YRY6</accession>
<dbReference type="AlphaFoldDB" id="A0A1W1YRY6"/>
<reference evidence="7 8" key="1">
    <citation type="submission" date="2017-04" db="EMBL/GenBank/DDBJ databases">
        <authorList>
            <person name="Afonso C.L."/>
            <person name="Miller P.J."/>
            <person name="Scott M.A."/>
            <person name="Spackman E."/>
            <person name="Goraichik I."/>
            <person name="Dimitrov K.M."/>
            <person name="Suarez D.L."/>
            <person name="Swayne D.E."/>
        </authorList>
    </citation>
    <scope>NUCLEOTIDE SEQUENCE [LARGE SCALE GENOMIC DNA]</scope>
    <source>
        <strain evidence="7 8">DSM 3385</strain>
    </source>
</reference>
<dbReference type="PROSITE" id="PS50893">
    <property type="entry name" value="ABC_TRANSPORTER_2"/>
    <property type="match status" value="1"/>
</dbReference>
<keyword evidence="4" id="KW-1278">Translocase</keyword>
<evidence type="ECO:0000256" key="1">
    <source>
        <dbReference type="ARBA" id="ARBA00022448"/>
    </source>
</evidence>
<evidence type="ECO:0000256" key="3">
    <source>
        <dbReference type="ARBA" id="ARBA00022840"/>
    </source>
</evidence>
<comment type="function">
    <text evidence="5">Part of the ABC transporter complex HmuTUV involved in hemin import. Responsible for energy coupling to the transport system.</text>
</comment>
<dbReference type="OrthoDB" id="9809450at2"/>
<organism evidence="7 8">
    <name type="scientific">Desulfocicer vacuolatum DSM 3385</name>
    <dbReference type="NCBI Taxonomy" id="1121400"/>
    <lineage>
        <taxon>Bacteria</taxon>
        <taxon>Pseudomonadati</taxon>
        <taxon>Thermodesulfobacteriota</taxon>
        <taxon>Desulfobacteria</taxon>
        <taxon>Desulfobacterales</taxon>
        <taxon>Desulfobacteraceae</taxon>
        <taxon>Desulfocicer</taxon>
    </lineage>
</organism>
<dbReference type="SUPFAM" id="SSF52540">
    <property type="entry name" value="P-loop containing nucleoside triphosphate hydrolases"/>
    <property type="match status" value="1"/>
</dbReference>
<keyword evidence="2" id="KW-0547">Nucleotide-binding</keyword>
<dbReference type="InterPro" id="IPR003593">
    <property type="entry name" value="AAA+_ATPase"/>
</dbReference>
<dbReference type="PANTHER" id="PTHR42794:SF1">
    <property type="entry name" value="HEMIN IMPORT ATP-BINDING PROTEIN HMUV"/>
    <property type="match status" value="1"/>
</dbReference>
<proteinExistence type="predicted"/>
<keyword evidence="8" id="KW-1185">Reference proteome</keyword>
<gene>
    <name evidence="7" type="ORF">SAMN02746065_101296</name>
</gene>
<dbReference type="Pfam" id="PF00005">
    <property type="entry name" value="ABC_tran"/>
    <property type="match status" value="1"/>
</dbReference>
<keyword evidence="3 7" id="KW-0067">ATP-binding</keyword>
<dbReference type="CDD" id="cd03214">
    <property type="entry name" value="ABC_Iron-Siderophores_B12_Hemin"/>
    <property type="match status" value="1"/>
</dbReference>
<evidence type="ECO:0000256" key="5">
    <source>
        <dbReference type="ARBA" id="ARBA00037066"/>
    </source>
</evidence>
<keyword evidence="1" id="KW-0813">Transport</keyword>
<evidence type="ECO:0000256" key="4">
    <source>
        <dbReference type="ARBA" id="ARBA00022967"/>
    </source>
</evidence>
<feature type="domain" description="ABC transporter" evidence="6">
    <location>
        <begin position="8"/>
        <end position="244"/>
    </location>
</feature>
<dbReference type="EMBL" id="FWXY01000001">
    <property type="protein sequence ID" value="SMC38896.1"/>
    <property type="molecule type" value="Genomic_DNA"/>
</dbReference>
<name>A0A1W1YRY6_9BACT</name>
<evidence type="ECO:0000256" key="2">
    <source>
        <dbReference type="ARBA" id="ARBA00022741"/>
    </source>
</evidence>
<evidence type="ECO:0000313" key="7">
    <source>
        <dbReference type="EMBL" id="SMC38896.1"/>
    </source>
</evidence>
<dbReference type="PANTHER" id="PTHR42794">
    <property type="entry name" value="HEMIN IMPORT ATP-BINDING PROTEIN HMUV"/>
    <property type="match status" value="1"/>
</dbReference>